<keyword evidence="2" id="KW-1185">Reference proteome</keyword>
<dbReference type="AlphaFoldDB" id="A0A6G1ACL5"/>
<dbReference type="EMBL" id="VOAJ01006180">
    <property type="protein sequence ID" value="KAF0872963.1"/>
    <property type="molecule type" value="Genomic_DNA"/>
</dbReference>
<name>A0A6G1ACL5_CROCR</name>
<feature type="non-terminal residue" evidence="1">
    <location>
        <position position="78"/>
    </location>
</feature>
<organism evidence="1 2">
    <name type="scientific">Crocuta crocuta</name>
    <name type="common">Spotted hyena</name>
    <dbReference type="NCBI Taxonomy" id="9678"/>
    <lineage>
        <taxon>Eukaryota</taxon>
        <taxon>Metazoa</taxon>
        <taxon>Chordata</taxon>
        <taxon>Craniata</taxon>
        <taxon>Vertebrata</taxon>
        <taxon>Euteleostomi</taxon>
        <taxon>Mammalia</taxon>
        <taxon>Eutheria</taxon>
        <taxon>Laurasiatheria</taxon>
        <taxon>Carnivora</taxon>
        <taxon>Feliformia</taxon>
        <taxon>Hyaenidae</taxon>
        <taxon>Crocuta</taxon>
    </lineage>
</organism>
<evidence type="ECO:0000313" key="2">
    <source>
        <dbReference type="Proteomes" id="UP000475037"/>
    </source>
</evidence>
<protein>
    <submittedName>
        <fullName evidence="1">LORF2 protein</fullName>
    </submittedName>
</protein>
<evidence type="ECO:0000313" key="1">
    <source>
        <dbReference type="EMBL" id="KAF0872963.1"/>
    </source>
</evidence>
<feature type="non-terminal residue" evidence="1">
    <location>
        <position position="1"/>
    </location>
</feature>
<proteinExistence type="predicted"/>
<sequence>LHCWWGHKMMQPLWKTVWQFLKRDVLHDPAVLLLGIYPRELKTCIHTKTQTQMFIAAPSTIAPNCKHPKCPPIGDWTK</sequence>
<reference evidence="1 2" key="1">
    <citation type="submission" date="2019-11" db="EMBL/GenBank/DDBJ databases">
        <authorList>
            <person name="Yang C."/>
            <person name="Li F."/>
        </authorList>
    </citation>
    <scope>NUCLEOTIDE SEQUENCE [LARGE SCALE GENOMIC DNA]</scope>
    <source>
        <strain evidence="1">KB4526</strain>
        <tissue evidence="1">Muscle</tissue>
    </source>
</reference>
<comment type="caution">
    <text evidence="1">The sequence shown here is derived from an EMBL/GenBank/DDBJ whole genome shotgun (WGS) entry which is preliminary data.</text>
</comment>
<accession>A0A6G1ACL5</accession>
<dbReference type="Proteomes" id="UP000475037">
    <property type="component" value="Unassembled WGS sequence"/>
</dbReference>
<gene>
    <name evidence="1" type="ORF">FOF47_R18801</name>
</gene>